<evidence type="ECO:0000313" key="5">
    <source>
        <dbReference type="EMBL" id="GGL99989.1"/>
    </source>
</evidence>
<name>A0A917WG25_9ACTN</name>
<evidence type="ECO:0000256" key="3">
    <source>
        <dbReference type="ARBA" id="ARBA00033164"/>
    </source>
</evidence>
<gene>
    <name evidence="5" type="ORF">GCM10011594_20020</name>
</gene>
<dbReference type="PANTHER" id="PTHR21600:SF84">
    <property type="entry name" value="PSEUDOURIDINE SYNTHASE RSUA_RLUA-LIKE DOMAIN-CONTAINING PROTEIN"/>
    <property type="match status" value="1"/>
</dbReference>
<reference evidence="5" key="1">
    <citation type="journal article" date="2014" name="Int. J. Syst. Evol. Microbiol.">
        <title>Complete genome sequence of Corynebacterium casei LMG S-19264T (=DSM 44701T), isolated from a smear-ripened cheese.</title>
        <authorList>
            <consortium name="US DOE Joint Genome Institute (JGI-PGF)"/>
            <person name="Walter F."/>
            <person name="Albersmeier A."/>
            <person name="Kalinowski J."/>
            <person name="Ruckert C."/>
        </authorList>
    </citation>
    <scope>NUCLEOTIDE SEQUENCE</scope>
    <source>
        <strain evidence="5">CGMCC 4.7308</strain>
    </source>
</reference>
<dbReference type="GO" id="GO:0140098">
    <property type="term" value="F:catalytic activity, acting on RNA"/>
    <property type="evidence" value="ECO:0007669"/>
    <property type="project" value="UniProtKB-ARBA"/>
</dbReference>
<dbReference type="InterPro" id="IPR050188">
    <property type="entry name" value="RluA_PseudoU_synthase"/>
</dbReference>
<comment type="catalytic activity">
    <reaction evidence="1">
        <text>a uridine in RNA = a pseudouridine in RNA</text>
        <dbReference type="Rhea" id="RHEA:48348"/>
        <dbReference type="Rhea" id="RHEA-COMP:12068"/>
        <dbReference type="Rhea" id="RHEA-COMP:12069"/>
        <dbReference type="ChEBI" id="CHEBI:65314"/>
        <dbReference type="ChEBI" id="CHEBI:65315"/>
    </reaction>
</comment>
<organism evidence="5 6">
    <name type="scientific">Nakamurella endophytica</name>
    <dbReference type="NCBI Taxonomy" id="1748367"/>
    <lineage>
        <taxon>Bacteria</taxon>
        <taxon>Bacillati</taxon>
        <taxon>Actinomycetota</taxon>
        <taxon>Actinomycetes</taxon>
        <taxon>Nakamurellales</taxon>
        <taxon>Nakamurellaceae</taxon>
        <taxon>Nakamurella</taxon>
    </lineage>
</organism>
<dbReference type="GO" id="GO:0003723">
    <property type="term" value="F:RNA binding"/>
    <property type="evidence" value="ECO:0007669"/>
    <property type="project" value="InterPro"/>
</dbReference>
<dbReference type="PROSITE" id="PS01129">
    <property type="entry name" value="PSI_RLU"/>
    <property type="match status" value="1"/>
</dbReference>
<reference evidence="5" key="2">
    <citation type="submission" date="2020-09" db="EMBL/GenBank/DDBJ databases">
        <authorList>
            <person name="Sun Q."/>
            <person name="Zhou Y."/>
        </authorList>
    </citation>
    <scope>NUCLEOTIDE SEQUENCE</scope>
    <source>
        <strain evidence="5">CGMCC 4.7308</strain>
    </source>
</reference>
<dbReference type="GO" id="GO:0009982">
    <property type="term" value="F:pseudouridine synthase activity"/>
    <property type="evidence" value="ECO:0007669"/>
    <property type="project" value="InterPro"/>
</dbReference>
<proteinExistence type="predicted"/>
<dbReference type="EMBL" id="BMNA01000003">
    <property type="protein sequence ID" value="GGL99989.1"/>
    <property type="molecule type" value="Genomic_DNA"/>
</dbReference>
<sequence>MRLPLDGPWTTVAEHLRERFAVDRERLDGKIAAGEVLLADGRPVTETLPFQPDEFVYLYRDPAPEPPVPFDVDVLHRDDGLLVVDKPHFLSTTPRGLHVTESVVVRLRRRYGLPELSPLHRLDRLTAGVLVLSLAPAQRGLYQTMFARREVTKSYLAVAPHRPDLDLPAVVRSRIVKERGTPVAREVPGEVNAVTRIERLAVRGDRALYRLRPETGRTHQLRVHLSRLGIPIEDDPFYPVLRDVDRQDWSAPLQLLAEEVAFVDPVSGLPRRFRTRRRLAGWPDEVPGV</sequence>
<evidence type="ECO:0000313" key="6">
    <source>
        <dbReference type="Proteomes" id="UP000655208"/>
    </source>
</evidence>
<dbReference type="PANTHER" id="PTHR21600">
    <property type="entry name" value="MITOCHONDRIAL RNA PSEUDOURIDINE SYNTHASE"/>
    <property type="match status" value="1"/>
</dbReference>
<keyword evidence="6" id="KW-1185">Reference proteome</keyword>
<dbReference type="InterPro" id="IPR006224">
    <property type="entry name" value="PsdUridine_synth_RluA-like_CS"/>
</dbReference>
<dbReference type="Pfam" id="PF00849">
    <property type="entry name" value="PseudoU_synth_2"/>
    <property type="match status" value="1"/>
</dbReference>
<dbReference type="Gene3D" id="3.30.2350.10">
    <property type="entry name" value="Pseudouridine synthase"/>
    <property type="match status" value="1"/>
</dbReference>
<dbReference type="Proteomes" id="UP000655208">
    <property type="component" value="Unassembled WGS sequence"/>
</dbReference>
<dbReference type="InterPro" id="IPR020103">
    <property type="entry name" value="PsdUridine_synth_cat_dom_sf"/>
</dbReference>
<evidence type="ECO:0000259" key="4">
    <source>
        <dbReference type="Pfam" id="PF00849"/>
    </source>
</evidence>
<protein>
    <recommendedName>
        <fullName evidence="2">RNA pseudouridylate synthase</fullName>
    </recommendedName>
    <alternativeName>
        <fullName evidence="3">RNA-uridine isomerase</fullName>
    </alternativeName>
</protein>
<dbReference type="SUPFAM" id="SSF55120">
    <property type="entry name" value="Pseudouridine synthase"/>
    <property type="match status" value="1"/>
</dbReference>
<accession>A0A917WG25</accession>
<dbReference type="GO" id="GO:0000455">
    <property type="term" value="P:enzyme-directed rRNA pseudouridine synthesis"/>
    <property type="evidence" value="ECO:0007669"/>
    <property type="project" value="TreeGrafter"/>
</dbReference>
<dbReference type="AlphaFoldDB" id="A0A917WG25"/>
<comment type="caution">
    <text evidence="5">The sequence shown here is derived from an EMBL/GenBank/DDBJ whole genome shotgun (WGS) entry which is preliminary data.</text>
</comment>
<evidence type="ECO:0000256" key="2">
    <source>
        <dbReference type="ARBA" id="ARBA00031870"/>
    </source>
</evidence>
<evidence type="ECO:0000256" key="1">
    <source>
        <dbReference type="ARBA" id="ARBA00000073"/>
    </source>
</evidence>
<dbReference type="InterPro" id="IPR006145">
    <property type="entry name" value="PsdUridine_synth_RsuA/RluA"/>
</dbReference>
<feature type="domain" description="Pseudouridine synthase RsuA/RluA-like" evidence="4">
    <location>
        <begin position="81"/>
        <end position="226"/>
    </location>
</feature>